<dbReference type="PANTHER" id="PTHR35526:SF3">
    <property type="entry name" value="ANTI-SIGMA-F FACTOR RSBW"/>
    <property type="match status" value="1"/>
</dbReference>
<keyword evidence="3" id="KW-0067">ATP-binding</keyword>
<feature type="domain" description="Histidine kinase/HSP90-like ATPase" evidence="2">
    <location>
        <begin position="10"/>
        <end position="119"/>
    </location>
</feature>
<protein>
    <submittedName>
        <fullName evidence="3">ATP-binding protein</fullName>
    </submittedName>
</protein>
<dbReference type="SUPFAM" id="SSF55874">
    <property type="entry name" value="ATPase domain of HSP90 chaperone/DNA topoisomerase II/histidine kinase"/>
    <property type="match status" value="1"/>
</dbReference>
<keyword evidence="4" id="KW-1185">Reference proteome</keyword>
<comment type="caution">
    <text evidence="3">The sequence shown here is derived from an EMBL/GenBank/DDBJ whole genome shotgun (WGS) entry which is preliminary data.</text>
</comment>
<accession>A0ABW1JFZ9</accession>
<dbReference type="PANTHER" id="PTHR35526">
    <property type="entry name" value="ANTI-SIGMA-F FACTOR RSBW-RELATED"/>
    <property type="match status" value="1"/>
</dbReference>
<dbReference type="Gene3D" id="3.30.565.10">
    <property type="entry name" value="Histidine kinase-like ATPase, C-terminal domain"/>
    <property type="match status" value="1"/>
</dbReference>
<keyword evidence="3" id="KW-0547">Nucleotide-binding</keyword>
<dbReference type="RefSeq" id="WP_345715021.1">
    <property type="nucleotide sequence ID" value="NZ_BAABFP010000002.1"/>
</dbReference>
<dbReference type="GO" id="GO:0005524">
    <property type="term" value="F:ATP binding"/>
    <property type="evidence" value="ECO:0007669"/>
    <property type="project" value="UniProtKB-KW"/>
</dbReference>
<dbReference type="InterPro" id="IPR036890">
    <property type="entry name" value="HATPase_C_sf"/>
</dbReference>
<dbReference type="InterPro" id="IPR003594">
    <property type="entry name" value="HATPase_dom"/>
</dbReference>
<evidence type="ECO:0000259" key="2">
    <source>
        <dbReference type="Pfam" id="PF13581"/>
    </source>
</evidence>
<reference evidence="4" key="1">
    <citation type="journal article" date="2019" name="Int. J. Syst. Evol. Microbiol.">
        <title>The Global Catalogue of Microorganisms (GCM) 10K type strain sequencing project: providing services to taxonomists for standard genome sequencing and annotation.</title>
        <authorList>
            <consortium name="The Broad Institute Genomics Platform"/>
            <consortium name="The Broad Institute Genome Sequencing Center for Infectious Disease"/>
            <person name="Wu L."/>
            <person name="Ma J."/>
        </authorList>
    </citation>
    <scope>NUCLEOTIDE SEQUENCE [LARGE SCALE GENOMIC DNA]</scope>
    <source>
        <strain evidence="4">KACC 14249</strain>
    </source>
</reference>
<name>A0ABW1JFZ9_9ACTN</name>
<evidence type="ECO:0000313" key="3">
    <source>
        <dbReference type="EMBL" id="MFC6008286.1"/>
    </source>
</evidence>
<dbReference type="CDD" id="cd16936">
    <property type="entry name" value="HATPase_RsbW-like"/>
    <property type="match status" value="1"/>
</dbReference>
<proteinExistence type="predicted"/>
<organism evidence="3 4">
    <name type="scientific">Angustibacter luteus</name>
    <dbReference type="NCBI Taxonomy" id="658456"/>
    <lineage>
        <taxon>Bacteria</taxon>
        <taxon>Bacillati</taxon>
        <taxon>Actinomycetota</taxon>
        <taxon>Actinomycetes</taxon>
        <taxon>Kineosporiales</taxon>
        <taxon>Kineosporiaceae</taxon>
    </lineage>
</organism>
<evidence type="ECO:0000313" key="4">
    <source>
        <dbReference type="Proteomes" id="UP001596189"/>
    </source>
</evidence>
<keyword evidence="1" id="KW-0418">Kinase</keyword>
<gene>
    <name evidence="3" type="ORF">ACFQDO_14205</name>
</gene>
<evidence type="ECO:0000256" key="1">
    <source>
        <dbReference type="ARBA" id="ARBA00022527"/>
    </source>
</evidence>
<keyword evidence="1" id="KW-0808">Transferase</keyword>
<dbReference type="EMBL" id="JBHSRD010000004">
    <property type="protein sequence ID" value="MFC6008286.1"/>
    <property type="molecule type" value="Genomic_DNA"/>
</dbReference>
<dbReference type="Pfam" id="PF13581">
    <property type="entry name" value="HATPase_c_2"/>
    <property type="match status" value="1"/>
</dbReference>
<dbReference type="InterPro" id="IPR050267">
    <property type="entry name" value="Anti-sigma-factor_SerPK"/>
</dbReference>
<sequence>MELVETVRGETREVSRVRHALAAALSDWGVGDDDSDVAVLLTSEIVTNAIRYGGPPMELHAELHGVDLRVSMDDGGHDPVVPTENVRWDARGGRGLHLVEALSNRWGVLNGGRGKQVWFELKLAG</sequence>
<keyword evidence="1" id="KW-0723">Serine/threonine-protein kinase</keyword>
<dbReference type="Proteomes" id="UP001596189">
    <property type="component" value="Unassembled WGS sequence"/>
</dbReference>